<gene>
    <name evidence="3" type="ORF">ACED33_26120</name>
</gene>
<reference evidence="1" key="1">
    <citation type="journal article" date="2015" name="MBio">
        <title>Eco-Evolutionary Dynamics of Episomes among Ecologically Cohesive Bacterial Populations.</title>
        <authorList>
            <person name="Xue H."/>
            <person name="Cordero O.X."/>
            <person name="Camas F.M."/>
            <person name="Trimble W."/>
            <person name="Meyer F."/>
            <person name="Guglielmini J."/>
            <person name="Rocha E.P."/>
            <person name="Polz M.F."/>
        </authorList>
    </citation>
    <scope>NUCLEOTIDE SEQUENCE</scope>
    <source>
        <strain evidence="2">1F_145</strain>
        <strain evidence="1">FF_1</strain>
    </source>
</reference>
<sequence>MPIKDPIELDVFYKRLSTLVRSSDLNTVECILFLSTFESWYWFQSYSLYSSISQKAIEYFEEVNDA</sequence>
<evidence type="ECO:0000313" key="1">
    <source>
        <dbReference type="EMBL" id="AKN36180.1"/>
    </source>
</evidence>
<evidence type="ECO:0000313" key="3">
    <source>
        <dbReference type="EMBL" id="MEZ8184138.1"/>
    </source>
</evidence>
<keyword evidence="4" id="KW-1185">Reference proteome</keyword>
<dbReference type="EMBL" id="KP795643">
    <property type="protein sequence ID" value="AKN39347.1"/>
    <property type="molecule type" value="Genomic_DNA"/>
</dbReference>
<dbReference type="RefSeq" id="WP_371691540.1">
    <property type="nucleotide sequence ID" value="NZ_JBGONW010000108.1"/>
</dbReference>
<dbReference type="EMBL" id="JBGOOW010000107">
    <property type="protein sequence ID" value="MEZ8184138.1"/>
    <property type="molecule type" value="Genomic_DNA"/>
</dbReference>
<reference evidence="3 4" key="2">
    <citation type="submission" date="2024-06" db="EMBL/GenBank/DDBJ databases">
        <authorList>
            <person name="Steensen K."/>
            <person name="Seneca J."/>
            <person name="Bartlau N."/>
            <person name="Yu A.X."/>
            <person name="Polz M.F."/>
        </authorList>
    </citation>
    <scope>NUCLEOTIDE SEQUENCE [LARGE SCALE GENOMIC DNA]</scope>
    <source>
        <strain evidence="3 4">1F145</strain>
    </source>
</reference>
<proteinExistence type="predicted"/>
<evidence type="ECO:0000313" key="4">
    <source>
        <dbReference type="Proteomes" id="UP001569200"/>
    </source>
</evidence>
<accession>A0A0H3ZJV7</accession>
<dbReference type="EMBL" id="KP795679">
    <property type="protein sequence ID" value="AKN40087.1"/>
    <property type="molecule type" value="Genomic_DNA"/>
</dbReference>
<dbReference type="EMBL" id="KP795643">
    <property type="protein sequence ID" value="AKN39343.1"/>
    <property type="molecule type" value="Genomic_DNA"/>
</dbReference>
<dbReference type="AlphaFoldDB" id="A0A0H3ZJV7"/>
<dbReference type="EMBL" id="KP795473">
    <property type="protein sequence ID" value="AKN36180.1"/>
    <property type="molecule type" value="Genomic_DNA"/>
</dbReference>
<dbReference type="EMBL" id="KP795483">
    <property type="protein sequence ID" value="AKN36287.1"/>
    <property type="molecule type" value="Genomic_DNA"/>
</dbReference>
<organism evidence="1">
    <name type="scientific">Vibrio splendidus</name>
    <dbReference type="NCBI Taxonomy" id="29497"/>
    <lineage>
        <taxon>Bacteria</taxon>
        <taxon>Pseudomonadati</taxon>
        <taxon>Pseudomonadota</taxon>
        <taxon>Gammaproteobacteria</taxon>
        <taxon>Vibrionales</taxon>
        <taxon>Vibrionaceae</taxon>
        <taxon>Vibrio</taxon>
    </lineage>
</organism>
<evidence type="ECO:0000313" key="2">
    <source>
        <dbReference type="EMBL" id="AKN39343.1"/>
    </source>
</evidence>
<dbReference type="Proteomes" id="UP001569200">
    <property type="component" value="Unassembled WGS sequence"/>
</dbReference>
<protein>
    <submittedName>
        <fullName evidence="1">Uncharacterized protein</fullName>
    </submittedName>
</protein>
<name>A0A0H3ZJV7_VIBSP</name>